<dbReference type="EMBL" id="CAEKDK010000005">
    <property type="protein sequence ID" value="CAB4280631.1"/>
    <property type="molecule type" value="Genomic_DNA"/>
</dbReference>
<organism evidence="1 2">
    <name type="scientific">Prunus armeniaca</name>
    <name type="common">Apricot</name>
    <name type="synonym">Armeniaca vulgaris</name>
    <dbReference type="NCBI Taxonomy" id="36596"/>
    <lineage>
        <taxon>Eukaryota</taxon>
        <taxon>Viridiplantae</taxon>
        <taxon>Streptophyta</taxon>
        <taxon>Embryophyta</taxon>
        <taxon>Tracheophyta</taxon>
        <taxon>Spermatophyta</taxon>
        <taxon>Magnoliopsida</taxon>
        <taxon>eudicotyledons</taxon>
        <taxon>Gunneridae</taxon>
        <taxon>Pentapetalae</taxon>
        <taxon>rosids</taxon>
        <taxon>fabids</taxon>
        <taxon>Rosales</taxon>
        <taxon>Rosaceae</taxon>
        <taxon>Amygdaloideae</taxon>
        <taxon>Amygdaleae</taxon>
        <taxon>Prunus</taxon>
    </lineage>
</organism>
<dbReference type="AlphaFoldDB" id="A0A6J5UXH0"/>
<proteinExistence type="predicted"/>
<reference evidence="1 2" key="1">
    <citation type="submission" date="2020-05" db="EMBL/GenBank/DDBJ databases">
        <authorList>
            <person name="Campoy J."/>
            <person name="Schneeberger K."/>
            <person name="Spophaly S."/>
        </authorList>
    </citation>
    <scope>NUCLEOTIDE SEQUENCE [LARGE SCALE GENOMIC DNA]</scope>
    <source>
        <strain evidence="1">PruArmRojPasFocal</strain>
    </source>
</reference>
<accession>A0A6J5UXH0</accession>
<sequence length="154" mass="17469">MHVQTLLETGFQQSVFGLLITHGITRNRLLHRRKIYRFAEELCRPRSLSLKAVSYTLIFILVNKNREKVPAESQGSLTKEATLMNESRSNSGLELNQELFMLRQRSGGSSFGRLLEIVCPLLSVELLRYPLLSSLVSIVLLAPLWTAIRKESGK</sequence>
<protein>
    <submittedName>
        <fullName evidence="1">Uncharacterized protein</fullName>
    </submittedName>
</protein>
<evidence type="ECO:0000313" key="1">
    <source>
        <dbReference type="EMBL" id="CAB4280631.1"/>
    </source>
</evidence>
<gene>
    <name evidence="1" type="ORF">CURHAP_LOCUS33528</name>
</gene>
<name>A0A6J5UXH0_PRUAR</name>
<dbReference type="Proteomes" id="UP000507222">
    <property type="component" value="Unassembled WGS sequence"/>
</dbReference>
<evidence type="ECO:0000313" key="2">
    <source>
        <dbReference type="Proteomes" id="UP000507222"/>
    </source>
</evidence>